<protein>
    <submittedName>
        <fullName evidence="6">N-methyl-L-tryptophan oxidase</fullName>
    </submittedName>
</protein>
<keyword evidence="3" id="KW-0274">FAD</keyword>
<name>A0A1G6JV95_9BACI</name>
<gene>
    <name evidence="6" type="ORF">SAMN05421734_105155</name>
</gene>
<dbReference type="Gene3D" id="3.50.50.60">
    <property type="entry name" value="FAD/NAD(P)-binding domain"/>
    <property type="match status" value="1"/>
</dbReference>
<dbReference type="InterPro" id="IPR006076">
    <property type="entry name" value="FAD-dep_OxRdtase"/>
</dbReference>
<evidence type="ECO:0000256" key="4">
    <source>
        <dbReference type="ARBA" id="ARBA00023002"/>
    </source>
</evidence>
<evidence type="ECO:0000313" key="7">
    <source>
        <dbReference type="Proteomes" id="UP000242949"/>
    </source>
</evidence>
<evidence type="ECO:0000259" key="5">
    <source>
        <dbReference type="Pfam" id="PF01266"/>
    </source>
</evidence>
<dbReference type="Pfam" id="PF01266">
    <property type="entry name" value="DAO"/>
    <property type="match status" value="1"/>
</dbReference>
<dbReference type="AlphaFoldDB" id="A0A1G6JV95"/>
<dbReference type="InterPro" id="IPR036188">
    <property type="entry name" value="FAD/NAD-bd_sf"/>
</dbReference>
<comment type="cofactor">
    <cofactor evidence="1">
        <name>FAD</name>
        <dbReference type="ChEBI" id="CHEBI:57692"/>
    </cofactor>
</comment>
<keyword evidence="4" id="KW-0560">Oxidoreductase</keyword>
<organism evidence="6 7">
    <name type="scientific">Pelagirhabdus alkalitolerans</name>
    <dbReference type="NCBI Taxonomy" id="1612202"/>
    <lineage>
        <taxon>Bacteria</taxon>
        <taxon>Bacillati</taxon>
        <taxon>Bacillota</taxon>
        <taxon>Bacilli</taxon>
        <taxon>Bacillales</taxon>
        <taxon>Bacillaceae</taxon>
        <taxon>Pelagirhabdus</taxon>
    </lineage>
</organism>
<dbReference type="SUPFAM" id="SSF54373">
    <property type="entry name" value="FAD-linked reductases, C-terminal domain"/>
    <property type="match status" value="1"/>
</dbReference>
<accession>A0A1G6JV95</accession>
<dbReference type="GO" id="GO:0008115">
    <property type="term" value="F:sarcosine oxidase activity"/>
    <property type="evidence" value="ECO:0007669"/>
    <property type="project" value="TreeGrafter"/>
</dbReference>
<dbReference type="SUPFAM" id="SSF51905">
    <property type="entry name" value="FAD/NAD(P)-binding domain"/>
    <property type="match status" value="1"/>
</dbReference>
<dbReference type="Proteomes" id="UP000242949">
    <property type="component" value="Unassembled WGS sequence"/>
</dbReference>
<feature type="domain" description="FAD dependent oxidoreductase" evidence="5">
    <location>
        <begin position="4"/>
        <end position="357"/>
    </location>
</feature>
<evidence type="ECO:0000256" key="1">
    <source>
        <dbReference type="ARBA" id="ARBA00001974"/>
    </source>
</evidence>
<dbReference type="GO" id="GO:0050660">
    <property type="term" value="F:flavin adenine dinucleotide binding"/>
    <property type="evidence" value="ECO:0007669"/>
    <property type="project" value="InterPro"/>
</dbReference>
<dbReference type="PANTHER" id="PTHR10961">
    <property type="entry name" value="PEROXISOMAL SARCOSINE OXIDASE"/>
    <property type="match status" value="1"/>
</dbReference>
<sequence length="377" mass="42332">MVYDVVIIGAGTIGISTGYYLSKKGQRVLMIDAHKPPHEQGSHGGETRLIRHAYGEGRAYTPLARHAQKLWNDLQAKTDDTIFKQTGILSIAQKDSHFLNEIRKSAQAYHLPLKDMDRDDLKAAYPSIELPDDSYGGCFEPESGVVFVDQALSLYLDLAIQNGAELQANTIVESIKQTEKELFIQTDQGNIQTKQVLISTGAHQAEWFRELNLNIELTPKRQVIGWFESDPSFDASTFPGFTFESEQGTFYGFPSFDGSGVKLGRHDYGTPVDPDHFDRDFTSRPEDEQMLREFLKTFMPKAAGKLNKGKTCLYTMSPDEDFIIDQHPEDKRIHFAAGFSGHGFKFASALGEALADRLTDQPTQVDLAMFKMDRFRG</sequence>
<evidence type="ECO:0000256" key="2">
    <source>
        <dbReference type="ARBA" id="ARBA00022630"/>
    </source>
</evidence>
<keyword evidence="7" id="KW-1185">Reference proteome</keyword>
<dbReference type="Gene3D" id="3.30.9.10">
    <property type="entry name" value="D-Amino Acid Oxidase, subunit A, domain 2"/>
    <property type="match status" value="1"/>
</dbReference>
<dbReference type="PANTHER" id="PTHR10961:SF7">
    <property type="entry name" value="FAD DEPENDENT OXIDOREDUCTASE DOMAIN-CONTAINING PROTEIN"/>
    <property type="match status" value="1"/>
</dbReference>
<dbReference type="RefSeq" id="WP_090795610.1">
    <property type="nucleotide sequence ID" value="NZ_FMYI01000005.1"/>
</dbReference>
<dbReference type="NCBIfam" id="NF008425">
    <property type="entry name" value="PRK11259.1"/>
    <property type="match status" value="1"/>
</dbReference>
<dbReference type="InterPro" id="IPR045170">
    <property type="entry name" value="MTOX"/>
</dbReference>
<keyword evidence="2" id="KW-0285">Flavoprotein</keyword>
<dbReference type="EMBL" id="FMYI01000005">
    <property type="protein sequence ID" value="SDC22588.1"/>
    <property type="molecule type" value="Genomic_DNA"/>
</dbReference>
<reference evidence="7" key="1">
    <citation type="submission" date="2016-09" db="EMBL/GenBank/DDBJ databases">
        <authorList>
            <person name="Varghese N."/>
            <person name="Submissions S."/>
        </authorList>
    </citation>
    <scope>NUCLEOTIDE SEQUENCE [LARGE SCALE GENOMIC DNA]</scope>
    <source>
        <strain evidence="7">S5</strain>
    </source>
</reference>
<dbReference type="OrthoDB" id="9794226at2"/>
<dbReference type="GO" id="GO:0005829">
    <property type="term" value="C:cytosol"/>
    <property type="evidence" value="ECO:0007669"/>
    <property type="project" value="TreeGrafter"/>
</dbReference>
<evidence type="ECO:0000313" key="6">
    <source>
        <dbReference type="EMBL" id="SDC22588.1"/>
    </source>
</evidence>
<evidence type="ECO:0000256" key="3">
    <source>
        <dbReference type="ARBA" id="ARBA00022827"/>
    </source>
</evidence>
<dbReference type="STRING" id="1612202.SAMN05421734_105155"/>
<proteinExistence type="predicted"/>